<dbReference type="PROSITE" id="PS50090">
    <property type="entry name" value="MYB_LIKE"/>
    <property type="match status" value="1"/>
</dbReference>
<feature type="region of interest" description="Disordered" evidence="1">
    <location>
        <begin position="152"/>
        <end position="182"/>
    </location>
</feature>
<feature type="region of interest" description="Disordered" evidence="1">
    <location>
        <begin position="304"/>
        <end position="326"/>
    </location>
</feature>
<evidence type="ECO:0000259" key="2">
    <source>
        <dbReference type="PROSITE" id="PS50090"/>
    </source>
</evidence>
<dbReference type="GeneTree" id="ENSGT00390000007395"/>
<dbReference type="OMA" id="EIPSICP"/>
<proteinExistence type="predicted"/>
<dbReference type="STRING" id="161767.ENSAPEP00000030997"/>
<dbReference type="Gene3D" id="1.10.10.60">
    <property type="entry name" value="Homeodomain-like"/>
    <property type="match status" value="1"/>
</dbReference>
<dbReference type="PROSITE" id="PS51293">
    <property type="entry name" value="SANT"/>
    <property type="match status" value="1"/>
</dbReference>
<reference evidence="4" key="2">
    <citation type="submission" date="2025-08" db="UniProtKB">
        <authorList>
            <consortium name="Ensembl"/>
        </authorList>
    </citation>
    <scope>IDENTIFICATION</scope>
</reference>
<evidence type="ECO:0000313" key="5">
    <source>
        <dbReference type="Proteomes" id="UP000265080"/>
    </source>
</evidence>
<dbReference type="InterPro" id="IPR039110">
    <property type="entry name" value="KNL2-like"/>
</dbReference>
<name>A0A3P8U6R4_AMPPE</name>
<dbReference type="SUPFAM" id="SSF46689">
    <property type="entry name" value="Homeodomain-like"/>
    <property type="match status" value="1"/>
</dbReference>
<sequence length="326" mass="37329">PESPSILPSDDDLPVARQTRGKGVYSKKSRNVHKKSPPNRVSSSKSSSESSEERGRKKTTRVTKKRDEAQTKHKPSKYTKPSPPIKPRLTQSDRKHKAVKGSRVIPQEQDMDEWTEEELLKLREAVSYYPKHMAGYWEKVARMVGTRSTEECYNQDTSQGTSQTPAKKAKKPKNEKVEAAKPPDIPLISARVGTLKRKQQVRQFLENMPKEDVDDVFSSAYMQNKRFEMPSLCLSEDHNCTELEPMTPMSSCFSEVKTPQCLYITPGMMGSPNRNDDKYVYQLQKRMKKKQFNVCKRLSPAKLFPGHGEAPTESEEEEDFYFSDNN</sequence>
<dbReference type="CDD" id="cd00167">
    <property type="entry name" value="SANT"/>
    <property type="match status" value="1"/>
</dbReference>
<feature type="compositionally biased region" description="Acidic residues" evidence="1">
    <location>
        <begin position="312"/>
        <end position="326"/>
    </location>
</feature>
<evidence type="ECO:0000313" key="4">
    <source>
        <dbReference type="Ensembl" id="ENSAPEP00000030997.1"/>
    </source>
</evidence>
<dbReference type="PANTHER" id="PTHR16124:SF3">
    <property type="entry name" value="MIS18-BINDING PROTEIN 1"/>
    <property type="match status" value="1"/>
</dbReference>
<feature type="region of interest" description="Disordered" evidence="1">
    <location>
        <begin position="1"/>
        <end position="109"/>
    </location>
</feature>
<dbReference type="InterPro" id="IPR017884">
    <property type="entry name" value="SANT_dom"/>
</dbReference>
<dbReference type="Ensembl" id="ENSAPET00000031820.1">
    <property type="protein sequence ID" value="ENSAPEP00000030997.1"/>
    <property type="gene ID" value="ENSAPEG00000022013.1"/>
</dbReference>
<dbReference type="AlphaFoldDB" id="A0A3P8U6R4"/>
<dbReference type="Proteomes" id="UP000265080">
    <property type="component" value="Chromosome 18"/>
</dbReference>
<reference evidence="4 5" key="1">
    <citation type="submission" date="2018-03" db="EMBL/GenBank/DDBJ databases">
        <title>Finding Nemo's genes: A chromosome-scale reference assembly of the genome of the orange clownfish Amphiprion percula.</title>
        <authorList>
            <person name="Lehmann R."/>
        </authorList>
    </citation>
    <scope>NUCLEOTIDE SEQUENCE</scope>
</reference>
<evidence type="ECO:0000256" key="1">
    <source>
        <dbReference type="SAM" id="MobiDB-lite"/>
    </source>
</evidence>
<protein>
    <submittedName>
        <fullName evidence="4">Uncharacterized protein</fullName>
    </submittedName>
</protein>
<dbReference type="GO" id="GO:0000775">
    <property type="term" value="C:chromosome, centromeric region"/>
    <property type="evidence" value="ECO:0007669"/>
    <property type="project" value="TreeGrafter"/>
</dbReference>
<feature type="compositionally biased region" description="Basic and acidic residues" evidence="1">
    <location>
        <begin position="172"/>
        <end position="181"/>
    </location>
</feature>
<feature type="domain" description="Myb-like" evidence="2">
    <location>
        <begin position="106"/>
        <end position="155"/>
    </location>
</feature>
<feature type="compositionally biased region" description="Basic residues" evidence="1">
    <location>
        <begin position="25"/>
        <end position="37"/>
    </location>
</feature>
<feature type="domain" description="SANT" evidence="3">
    <location>
        <begin position="109"/>
        <end position="155"/>
    </location>
</feature>
<feature type="compositionally biased region" description="Polar residues" evidence="1">
    <location>
        <begin position="152"/>
        <end position="164"/>
    </location>
</feature>
<evidence type="ECO:0000259" key="3">
    <source>
        <dbReference type="PROSITE" id="PS51293"/>
    </source>
</evidence>
<accession>A0A3P8U6R4</accession>
<dbReference type="Pfam" id="PF00249">
    <property type="entry name" value="Myb_DNA-binding"/>
    <property type="match status" value="1"/>
</dbReference>
<keyword evidence="5" id="KW-1185">Reference proteome</keyword>
<dbReference type="PANTHER" id="PTHR16124">
    <property type="entry name" value="MIS18-BINDING PROTEIN 1"/>
    <property type="match status" value="1"/>
</dbReference>
<dbReference type="InterPro" id="IPR009057">
    <property type="entry name" value="Homeodomain-like_sf"/>
</dbReference>
<reference evidence="4" key="3">
    <citation type="submission" date="2025-09" db="UniProtKB">
        <authorList>
            <consortium name="Ensembl"/>
        </authorList>
    </citation>
    <scope>IDENTIFICATION</scope>
</reference>
<organism evidence="4 5">
    <name type="scientific">Amphiprion percula</name>
    <name type="common">Orange clownfish</name>
    <name type="synonym">Lutjanus percula</name>
    <dbReference type="NCBI Taxonomy" id="161767"/>
    <lineage>
        <taxon>Eukaryota</taxon>
        <taxon>Metazoa</taxon>
        <taxon>Chordata</taxon>
        <taxon>Craniata</taxon>
        <taxon>Vertebrata</taxon>
        <taxon>Euteleostomi</taxon>
        <taxon>Actinopterygii</taxon>
        <taxon>Neopterygii</taxon>
        <taxon>Teleostei</taxon>
        <taxon>Neoteleostei</taxon>
        <taxon>Acanthomorphata</taxon>
        <taxon>Ovalentaria</taxon>
        <taxon>Pomacentridae</taxon>
        <taxon>Amphiprion</taxon>
    </lineage>
</organism>
<dbReference type="InterPro" id="IPR001005">
    <property type="entry name" value="SANT/Myb"/>
</dbReference>